<keyword evidence="7 10" id="KW-1133">Transmembrane helix</keyword>
<feature type="transmembrane region" description="Helical" evidence="10">
    <location>
        <begin position="1325"/>
        <end position="1344"/>
    </location>
</feature>
<feature type="transmembrane region" description="Helical" evidence="10">
    <location>
        <begin position="1475"/>
        <end position="1496"/>
    </location>
</feature>
<evidence type="ECO:0000256" key="10">
    <source>
        <dbReference type="SAM" id="Phobius"/>
    </source>
</evidence>
<dbReference type="NCBIfam" id="TIGR00956">
    <property type="entry name" value="3a01205"/>
    <property type="match status" value="1"/>
</dbReference>
<evidence type="ECO:0000256" key="6">
    <source>
        <dbReference type="ARBA" id="ARBA00022840"/>
    </source>
</evidence>
<keyword evidence="4" id="KW-0677">Repeat</keyword>
<feature type="transmembrane region" description="Helical" evidence="10">
    <location>
        <begin position="557"/>
        <end position="578"/>
    </location>
</feature>
<dbReference type="GO" id="GO:0016020">
    <property type="term" value="C:membrane"/>
    <property type="evidence" value="ECO:0007669"/>
    <property type="project" value="UniProtKB-SubCell"/>
</dbReference>
<dbReference type="InterPro" id="IPR029481">
    <property type="entry name" value="ABC_trans_N"/>
</dbReference>
<accession>A0A4P6XJF6</accession>
<evidence type="ECO:0000256" key="8">
    <source>
        <dbReference type="ARBA" id="ARBA00023136"/>
    </source>
</evidence>
<dbReference type="FunFam" id="3.40.50.300:FF:000054">
    <property type="entry name" value="ABC multidrug transporter atrF"/>
    <property type="match status" value="1"/>
</dbReference>
<dbReference type="InterPro" id="IPR013525">
    <property type="entry name" value="ABC2_TM"/>
</dbReference>
<dbReference type="GO" id="GO:0140359">
    <property type="term" value="F:ABC-type transporter activity"/>
    <property type="evidence" value="ECO:0007669"/>
    <property type="project" value="InterPro"/>
</dbReference>
<evidence type="ECO:0000256" key="2">
    <source>
        <dbReference type="ARBA" id="ARBA00022448"/>
    </source>
</evidence>
<dbReference type="InterPro" id="IPR034003">
    <property type="entry name" value="ABCG_PDR_2"/>
</dbReference>
<keyword evidence="2" id="KW-0813">Transport</keyword>
<feature type="transmembrane region" description="Helical" evidence="10">
    <location>
        <begin position="1202"/>
        <end position="1223"/>
    </location>
</feature>
<dbReference type="Pfam" id="PF06422">
    <property type="entry name" value="PDR_CDR"/>
    <property type="match status" value="1"/>
</dbReference>
<feature type="transmembrane region" description="Helical" evidence="10">
    <location>
        <begin position="599"/>
        <end position="623"/>
    </location>
</feature>
<dbReference type="InterPro" id="IPR003593">
    <property type="entry name" value="AAA+_ATPase"/>
</dbReference>
<evidence type="ECO:0000256" key="3">
    <source>
        <dbReference type="ARBA" id="ARBA00022692"/>
    </source>
</evidence>
<dbReference type="SUPFAM" id="SSF52540">
    <property type="entry name" value="P-loop containing nucleoside triphosphate hydrolases"/>
    <property type="match status" value="2"/>
</dbReference>
<dbReference type="SMART" id="SM00382">
    <property type="entry name" value="AAA"/>
    <property type="match status" value="2"/>
</dbReference>
<feature type="transmembrane region" description="Helical" evidence="10">
    <location>
        <begin position="635"/>
        <end position="652"/>
    </location>
</feature>
<feature type="transmembrane region" description="Helical" evidence="10">
    <location>
        <begin position="1279"/>
        <end position="1305"/>
    </location>
</feature>
<gene>
    <name evidence="12" type="primary">MPUL0A14460</name>
    <name evidence="12" type="ORF">METSCH_A14460</name>
</gene>
<feature type="transmembrane region" description="Helical" evidence="10">
    <location>
        <begin position="771"/>
        <end position="791"/>
    </location>
</feature>
<dbReference type="GO" id="GO:1990961">
    <property type="term" value="P:xenobiotic detoxification by transmembrane export across the plasma membrane"/>
    <property type="evidence" value="ECO:0007669"/>
    <property type="project" value="InterPro"/>
</dbReference>
<evidence type="ECO:0000256" key="1">
    <source>
        <dbReference type="ARBA" id="ARBA00004141"/>
    </source>
</evidence>
<protein>
    <submittedName>
        <fullName evidence="12">ATP-binding cassette, subfamily G (WHITE), member 2, PDR</fullName>
    </submittedName>
</protein>
<dbReference type="PANTHER" id="PTHR19241">
    <property type="entry name" value="ATP-BINDING CASSETTE TRANSPORTER"/>
    <property type="match status" value="1"/>
</dbReference>
<dbReference type="Pfam" id="PF14510">
    <property type="entry name" value="ABC_trans_N"/>
    <property type="match status" value="1"/>
</dbReference>
<dbReference type="CDD" id="cd03232">
    <property type="entry name" value="ABCG_PDR_domain2"/>
    <property type="match status" value="1"/>
</dbReference>
<sequence>MNARQDSVTNLDGDKFVSADTAFTGPEPVPEHLARSDEENSVNEYRGFDTQAEEEVRELARTYSNAGSIGTKSTSDLLKYLTHMSEVPGVSPYSDVDEALDPNSEKFDSKFWVKNMRKLFESDPDYYKPSKLGLAYRDLRAYGVAAGADYQPTVTNALFKLAADQLSFLNKSSDRYFDILKTMDGYFHPGELTVVLGRPGSGCSTLLKTIAAHTYGFHIGKESKITYDGLAPSEIEKHYRGDVIYSAESDVHFPQLSVGDTLEFAARMKTPQNRGEVSREEYAKHMAAVYMATYGLSHTRHTNVGNDFVRGVSGGERKRVSIAEASLCGANVQCWDNATRGLDAATALEFIRALKTSAAILDATPLIAIYQCSQDAYDLFDNTIVLYEGYQIFFGKASKAKEFFVNMGFECPQRQTTADYLTSLTNPEERVVRPGFENKVPRTAVEFSQYWRNSPEYTALTTKIDSYFKEVESGSVREEYHNSHVARQSNHLSGKSPYTVSFGMQVKYIIGRNFLRIKGDPSITIFSVFGQGVMGLVLSSVFYNLNSTTGKFYYRGAAMFFAVLFNAFASLLEIMSLFEGRPIVEKHKKYALYRPSADALASIISELPTKLAMSSIFNFAFYFMVNFRREPGRFFFYWMFCGLCTLAMSHMFRSLGAVSTSLAGAMTPATVILLAMVIFTGFVIPTPSMLGWSRWIQYVNPVSYVFESLMVNEFANREFQCSEFIPFGPGYDTGATMNNVCSATGSTPGSAVVQGSEFLAVSYEYYNSHKWRNMGVIIAYIVFFLFVYIGLTEWNKGAMQKGELVLYLRGSLKKVRKEAKAREASANDIENNLPNEKINMDESLEQYKDKSDSSSSEKGSQQTKIFHWKNLTYSVKIKSEERVILNQIDGWVKPGQVTALMGASGAGKTTLLNCLSERLTTGVVTDGTRMVDGKPLDTSFQRTIGYVQQQDIHLPTSTVREALAFSAHLRQPKEVSRKEKDEYVDYVIDLLDMNIYADALIGVAGEGLNVEQRKRLTIAVELVAKPKLLLFLDEPTSGLDSQTAWSICKLMRKLADHGQAILCTIHQPSAILMQEFDRLLFLQKGGKTAYFGDLGKNCQTLIDYFEKSGAHPCPKEANPAEWMLEVVGAAPGSHAAQDYFEVWRNSEEFAAVHKELEYMETELLKVPAEETPGDESSYAAPFWTQYFFVTQRALQQYWRLPGYIYSKIFLVGSSALFNGFSFFKAGTSLQGLQNQMFSIFMFFIPLNTLIQQMLPYYVKQREVYEVREAPSRTFSWAAFITAQITAEVPFQVGIGTIAFFCWYYPLGLYENAVPSGTVHERGGLMYLLITSFFVYASTLGQVAGSFNESAENAANLANLLFIMCLNFCGVLAGPGVLPGFWIFMYRCNPFTYLVQGMLSTGLAKNTVKCSARELVSFNPFQGQTCGEYMESYIKTAGGYVTNPDATSACQFCRLSSTDTFLSSVNSLYSERWRNWGIFIAFIAINMILTIFFYWLARVPKGSREKKK</sequence>
<dbReference type="GO" id="GO:0016887">
    <property type="term" value="F:ATP hydrolysis activity"/>
    <property type="evidence" value="ECO:0007669"/>
    <property type="project" value="InterPro"/>
</dbReference>
<dbReference type="InterPro" id="IPR034001">
    <property type="entry name" value="ABCG_PDR_1"/>
</dbReference>
<comment type="subcellular location">
    <subcellularLocation>
        <location evidence="1">Membrane</location>
        <topology evidence="1">Multi-pass membrane protein</topology>
    </subcellularLocation>
</comment>
<dbReference type="PROSITE" id="PS00211">
    <property type="entry name" value="ABC_TRANSPORTER_1"/>
    <property type="match status" value="1"/>
</dbReference>
<name>A0A4P6XJF6_9ASCO</name>
<keyword evidence="5" id="KW-0547">Nucleotide-binding</keyword>
<feature type="transmembrane region" description="Helical" evidence="10">
    <location>
        <begin position="1235"/>
        <end position="1258"/>
    </location>
</feature>
<evidence type="ECO:0000256" key="5">
    <source>
        <dbReference type="ARBA" id="ARBA00022741"/>
    </source>
</evidence>
<feature type="region of interest" description="Disordered" evidence="9">
    <location>
        <begin position="1"/>
        <end position="43"/>
    </location>
</feature>
<dbReference type="STRING" id="2163413.A0A4P6XJF6"/>
<dbReference type="Gene3D" id="3.40.50.300">
    <property type="entry name" value="P-loop containing nucleotide triphosphate hydrolases"/>
    <property type="match status" value="2"/>
</dbReference>
<dbReference type="Pfam" id="PF01061">
    <property type="entry name" value="ABC2_membrane"/>
    <property type="match status" value="2"/>
</dbReference>
<feature type="domain" description="ABC transporter" evidence="11">
    <location>
        <begin position="161"/>
        <end position="413"/>
    </location>
</feature>
<dbReference type="EMBL" id="CP034456">
    <property type="protein sequence ID" value="QBM86799.1"/>
    <property type="molecule type" value="Genomic_DNA"/>
</dbReference>
<dbReference type="InterPro" id="IPR027417">
    <property type="entry name" value="P-loop_NTPase"/>
</dbReference>
<dbReference type="InterPro" id="IPR003439">
    <property type="entry name" value="ABC_transporter-like_ATP-bd"/>
</dbReference>
<feature type="domain" description="ABC transporter" evidence="11">
    <location>
        <begin position="866"/>
        <end position="1109"/>
    </location>
</feature>
<dbReference type="GO" id="GO:0005524">
    <property type="term" value="F:ATP binding"/>
    <property type="evidence" value="ECO:0007669"/>
    <property type="project" value="UniProtKB-KW"/>
</dbReference>
<feature type="compositionally biased region" description="Polar residues" evidence="9">
    <location>
        <begin position="1"/>
        <end position="10"/>
    </location>
</feature>
<keyword evidence="6 12" id="KW-0067">ATP-binding</keyword>
<proteinExistence type="predicted"/>
<keyword evidence="13" id="KW-1185">Reference proteome</keyword>
<dbReference type="InterPro" id="IPR017871">
    <property type="entry name" value="ABC_transporter-like_CS"/>
</dbReference>
<feature type="transmembrane region" description="Helical" evidence="10">
    <location>
        <begin position="523"/>
        <end position="545"/>
    </location>
</feature>
<feature type="transmembrane region" description="Helical" evidence="10">
    <location>
        <begin position="664"/>
        <end position="684"/>
    </location>
</feature>
<reference evidence="13" key="1">
    <citation type="submission" date="2019-03" db="EMBL/GenBank/DDBJ databases">
        <title>Snf2 controls pulcherriminic acid biosynthesis and connects pigmentation and antifungal activity of the yeast Metschnikowia pulcherrima.</title>
        <authorList>
            <person name="Gore-Lloyd D."/>
            <person name="Sumann I."/>
            <person name="Brachmann A.O."/>
            <person name="Schneeberger K."/>
            <person name="Ortiz-Merino R.A."/>
            <person name="Moreno-Beltran M."/>
            <person name="Schlaefli M."/>
            <person name="Kirner P."/>
            <person name="Santos Kron A."/>
            <person name="Wolfe K.H."/>
            <person name="Piel J."/>
            <person name="Ahrens C.H."/>
            <person name="Henk D."/>
            <person name="Freimoser F.M."/>
        </authorList>
    </citation>
    <scope>NUCLEOTIDE SEQUENCE [LARGE SCALE GENOMIC DNA]</scope>
    <source>
        <strain evidence="13">APC 1.2</strain>
    </source>
</reference>
<evidence type="ECO:0000256" key="4">
    <source>
        <dbReference type="ARBA" id="ARBA00022737"/>
    </source>
</evidence>
<evidence type="ECO:0000313" key="12">
    <source>
        <dbReference type="EMBL" id="QBM86799.1"/>
    </source>
</evidence>
<evidence type="ECO:0000259" key="11">
    <source>
        <dbReference type="PROSITE" id="PS50893"/>
    </source>
</evidence>
<keyword evidence="8 10" id="KW-0472">Membrane</keyword>
<dbReference type="InterPro" id="IPR005285">
    <property type="entry name" value="Drug-R_PDR/CDR"/>
</dbReference>
<evidence type="ECO:0000313" key="13">
    <source>
        <dbReference type="Proteomes" id="UP000292447"/>
    </source>
</evidence>
<dbReference type="PROSITE" id="PS50893">
    <property type="entry name" value="ABC_TRANSPORTER_2"/>
    <property type="match status" value="2"/>
</dbReference>
<feature type="compositionally biased region" description="Basic and acidic residues" evidence="9">
    <location>
        <begin position="29"/>
        <end position="38"/>
    </location>
</feature>
<evidence type="ECO:0000256" key="9">
    <source>
        <dbReference type="SAM" id="MobiDB-lite"/>
    </source>
</evidence>
<organism evidence="12 13">
    <name type="scientific">Metschnikowia aff. pulcherrima</name>
    <dbReference type="NCBI Taxonomy" id="2163413"/>
    <lineage>
        <taxon>Eukaryota</taxon>
        <taxon>Fungi</taxon>
        <taxon>Dikarya</taxon>
        <taxon>Ascomycota</taxon>
        <taxon>Saccharomycotina</taxon>
        <taxon>Pichiomycetes</taxon>
        <taxon>Metschnikowiaceae</taxon>
        <taxon>Metschnikowia</taxon>
    </lineage>
</organism>
<dbReference type="InterPro" id="IPR010929">
    <property type="entry name" value="PDR_CDR_ABC"/>
</dbReference>
<evidence type="ECO:0000256" key="7">
    <source>
        <dbReference type="ARBA" id="ARBA00022989"/>
    </source>
</evidence>
<keyword evidence="3 10" id="KW-0812">Transmembrane</keyword>
<dbReference type="Pfam" id="PF00005">
    <property type="entry name" value="ABC_tran"/>
    <property type="match status" value="2"/>
</dbReference>
<feature type="transmembrane region" description="Helical" evidence="10">
    <location>
        <begin position="1356"/>
        <end position="1383"/>
    </location>
</feature>
<dbReference type="CDD" id="cd03233">
    <property type="entry name" value="ABCG_PDR_domain1"/>
    <property type="match status" value="1"/>
</dbReference>
<dbReference type="Proteomes" id="UP000292447">
    <property type="component" value="Chromosome I"/>
</dbReference>